<gene>
    <name evidence="13" type="ORF">PDIGIT_LOCUS9188</name>
</gene>
<evidence type="ECO:0000259" key="12">
    <source>
        <dbReference type="Pfam" id="PF02434"/>
    </source>
</evidence>
<dbReference type="EMBL" id="CAOQHR010000006">
    <property type="protein sequence ID" value="CAI6336098.1"/>
    <property type="molecule type" value="Genomic_DNA"/>
</dbReference>
<proteinExistence type="inferred from homology"/>
<reference evidence="13" key="1">
    <citation type="submission" date="2023-01" db="EMBL/GenBank/DDBJ databases">
        <authorList>
            <person name="Van Ghelder C."/>
            <person name="Rancurel C."/>
        </authorList>
    </citation>
    <scope>NUCLEOTIDE SEQUENCE</scope>
    <source>
        <strain evidence="13">CNCM I-4278</strain>
    </source>
</reference>
<keyword evidence="9" id="KW-0735">Signal-anchor</keyword>
<protein>
    <recommendedName>
        <fullName evidence="4">N-acetylgalactosaminide beta-1,3-galactosyltransferase</fullName>
        <ecNumber evidence="4">2.4.1.122</ecNumber>
    </recommendedName>
</protein>
<evidence type="ECO:0000256" key="2">
    <source>
        <dbReference type="ARBA" id="ARBA00004922"/>
    </source>
</evidence>
<comment type="caution">
    <text evidence="13">The sequence shown here is derived from an EMBL/GenBank/DDBJ whole genome shotgun (WGS) entry which is preliminary data.</text>
</comment>
<evidence type="ECO:0000256" key="8">
    <source>
        <dbReference type="ARBA" id="ARBA00022741"/>
    </source>
</evidence>
<dbReference type="EC" id="2.4.1.122" evidence="4"/>
<dbReference type="GO" id="GO:0000166">
    <property type="term" value="F:nucleotide binding"/>
    <property type="evidence" value="ECO:0007669"/>
    <property type="project" value="UniProtKB-KW"/>
</dbReference>
<evidence type="ECO:0000256" key="1">
    <source>
        <dbReference type="ARBA" id="ARBA00004606"/>
    </source>
</evidence>
<evidence type="ECO:0000256" key="7">
    <source>
        <dbReference type="ARBA" id="ARBA00022692"/>
    </source>
</evidence>
<dbReference type="InterPro" id="IPR003378">
    <property type="entry name" value="Fringe-like_glycosylTrfase"/>
</dbReference>
<keyword evidence="10" id="KW-1133">Transmembrane helix</keyword>
<dbReference type="Gene3D" id="3.90.550.50">
    <property type="match status" value="1"/>
</dbReference>
<evidence type="ECO:0000256" key="3">
    <source>
        <dbReference type="ARBA" id="ARBA00006462"/>
    </source>
</evidence>
<comment type="similarity">
    <text evidence="3">Belongs to the glycosyltransferase 31 family. Beta3-Gal-T subfamily.</text>
</comment>
<comment type="pathway">
    <text evidence="2">Protein modification; protein glycosylation.</text>
</comment>
<dbReference type="Pfam" id="PF02434">
    <property type="entry name" value="Fringe"/>
    <property type="match status" value="1"/>
</dbReference>
<accession>A0A9W4UGJ8</accession>
<keyword evidence="5" id="KW-0328">Glycosyltransferase</keyword>
<comment type="subcellular location">
    <subcellularLocation>
        <location evidence="1">Membrane</location>
        <topology evidence="1">Single-pass type II membrane protein</topology>
    </subcellularLocation>
</comment>
<keyword evidence="8" id="KW-0547">Nucleotide-binding</keyword>
<keyword evidence="7" id="KW-0812">Transmembrane</keyword>
<keyword evidence="14" id="KW-1185">Reference proteome</keyword>
<keyword evidence="6" id="KW-0808">Transferase</keyword>
<evidence type="ECO:0000256" key="11">
    <source>
        <dbReference type="ARBA" id="ARBA00023136"/>
    </source>
</evidence>
<evidence type="ECO:0000256" key="9">
    <source>
        <dbReference type="ARBA" id="ARBA00022968"/>
    </source>
</evidence>
<dbReference type="InterPro" id="IPR026050">
    <property type="entry name" value="C1GALT1/C1GALT1_chp1"/>
</dbReference>
<evidence type="ECO:0000256" key="6">
    <source>
        <dbReference type="ARBA" id="ARBA00022679"/>
    </source>
</evidence>
<evidence type="ECO:0000313" key="13">
    <source>
        <dbReference type="EMBL" id="CAI6336098.1"/>
    </source>
</evidence>
<feature type="domain" description="Fringe-like glycosyltransferase" evidence="12">
    <location>
        <begin position="161"/>
        <end position="226"/>
    </location>
</feature>
<organism evidence="13 14">
    <name type="scientific">Periconia digitata</name>
    <dbReference type="NCBI Taxonomy" id="1303443"/>
    <lineage>
        <taxon>Eukaryota</taxon>
        <taxon>Fungi</taxon>
        <taxon>Dikarya</taxon>
        <taxon>Ascomycota</taxon>
        <taxon>Pezizomycotina</taxon>
        <taxon>Dothideomycetes</taxon>
        <taxon>Pleosporomycetidae</taxon>
        <taxon>Pleosporales</taxon>
        <taxon>Massarineae</taxon>
        <taxon>Periconiaceae</taxon>
        <taxon>Periconia</taxon>
    </lineage>
</organism>
<dbReference type="Proteomes" id="UP001152607">
    <property type="component" value="Unassembled WGS sequence"/>
</dbReference>
<evidence type="ECO:0000256" key="5">
    <source>
        <dbReference type="ARBA" id="ARBA00022676"/>
    </source>
</evidence>
<sequence length="429" mass="48867">MVRLRLTPSRLLLAFLICLLFFLSPKLLHRRRRFDNIDASIASVQPAASYGTECSPFSSDGLNDVAIVLKMTTAQVTAQLPSYLSRIGRCLTSEHLLLFSDRTQEYNDLPIHDALKYLRPEYKYQNPDFDLYDQIQRGETVDATPLDKYKQILIMEQTWKHRPQKDWFVFLELDTYVNWDNLHRFLSRFDPSVPYYFGSPVLPRKKPFAAQATSGIILSRAALNKLMSKGRMFAENHHAVGTHLFGLDLTQETRGDLVLAKVLKQSGVSLRGYDPAFTNDSPSTIRFGSSQWCEVVITLHSNDSELARWETTRQTPATPLTFAELFTHIEPSLQPRIDDWTNLSEKVIGPATTVDACRAACARDKKCIQFEYVGESCRISHGVRLGYAHPPTPEDDRKTTAGWMVERIPAFKQLQSRRCKGAHLVRADP</sequence>
<name>A0A9W4UGJ8_9PLEO</name>
<dbReference type="AlphaFoldDB" id="A0A9W4UGJ8"/>
<dbReference type="PANTHER" id="PTHR23033:SF43">
    <property type="entry name" value="APPLE DOMAIN-CONTAINING PROTEIN"/>
    <property type="match status" value="1"/>
</dbReference>
<keyword evidence="11" id="KW-0472">Membrane</keyword>
<evidence type="ECO:0000313" key="14">
    <source>
        <dbReference type="Proteomes" id="UP001152607"/>
    </source>
</evidence>
<evidence type="ECO:0000256" key="10">
    <source>
        <dbReference type="ARBA" id="ARBA00022989"/>
    </source>
</evidence>
<dbReference type="OrthoDB" id="414175at2759"/>
<dbReference type="GO" id="GO:0016020">
    <property type="term" value="C:membrane"/>
    <property type="evidence" value="ECO:0007669"/>
    <property type="project" value="UniProtKB-SubCell"/>
</dbReference>
<dbReference type="GO" id="GO:0016263">
    <property type="term" value="F:glycoprotein-N-acetylgalactosamine 3-beta-galactosyltransferase activity"/>
    <property type="evidence" value="ECO:0007669"/>
    <property type="project" value="UniProtKB-EC"/>
</dbReference>
<evidence type="ECO:0000256" key="4">
    <source>
        <dbReference type="ARBA" id="ARBA00012557"/>
    </source>
</evidence>
<dbReference type="PANTHER" id="PTHR23033">
    <property type="entry name" value="BETA1,3-GALACTOSYLTRANSFERASE"/>
    <property type="match status" value="1"/>
</dbReference>